<accession>F0UB96</accession>
<organism evidence="2">
    <name type="scientific">Ajellomyces capsulatus (strain H88)</name>
    <name type="common">Darling's disease fungus</name>
    <name type="synonym">Histoplasma capsulatum</name>
    <dbReference type="NCBI Taxonomy" id="544711"/>
    <lineage>
        <taxon>Eukaryota</taxon>
        <taxon>Fungi</taxon>
        <taxon>Dikarya</taxon>
        <taxon>Ascomycota</taxon>
        <taxon>Pezizomycotina</taxon>
        <taxon>Eurotiomycetes</taxon>
        <taxon>Eurotiomycetidae</taxon>
        <taxon>Onygenales</taxon>
        <taxon>Ajellomycetaceae</taxon>
        <taxon>Histoplasma</taxon>
    </lineage>
</organism>
<reference evidence="2" key="1">
    <citation type="submission" date="2008-07" db="EMBL/GenBank/DDBJ databases">
        <title>Annotation of Ajellomyces capsulatus strain H88.</title>
        <authorList>
            <person name="Champion M."/>
            <person name="Cuomo C."/>
            <person name="Ma L.-J."/>
            <person name="Henn M.R."/>
            <person name="Sil A."/>
            <person name="Goldman B."/>
            <person name="Young S.K."/>
            <person name="Kodira C.D."/>
            <person name="Zeng Q."/>
            <person name="Koehrsen M."/>
            <person name="Alvarado L."/>
            <person name="Berlin A."/>
            <person name="Borenstein D."/>
            <person name="Chen Z."/>
            <person name="Engels R."/>
            <person name="Freedman E."/>
            <person name="Gellesch M."/>
            <person name="Goldberg J."/>
            <person name="Griggs A."/>
            <person name="Gujja S."/>
            <person name="Heiman D."/>
            <person name="Hepburn T."/>
            <person name="Howarth C."/>
            <person name="Jen D."/>
            <person name="Larson L."/>
            <person name="Lewis B."/>
            <person name="Mehta T."/>
            <person name="Park D."/>
            <person name="Pearson M."/>
            <person name="Roberts A."/>
            <person name="Saif S."/>
            <person name="Shea T."/>
            <person name="Shenoy N."/>
            <person name="Sisk P."/>
            <person name="Stolte C."/>
            <person name="Sykes S."/>
            <person name="Walk T."/>
            <person name="White J."/>
            <person name="Yandava C."/>
            <person name="Klein B."/>
            <person name="McEwen J.G."/>
            <person name="Puccia R."/>
            <person name="Goldman G.H."/>
            <person name="Felipe M.S."/>
            <person name="Nino-Vega G."/>
            <person name="San-Blas G."/>
            <person name="Taylor J."/>
            <person name="Mendoza L."/>
            <person name="Galagan J."/>
            <person name="Nusbaum C."/>
            <person name="Birren B."/>
        </authorList>
    </citation>
    <scope>NUCLEOTIDE SEQUENCE [LARGE SCALE GENOMIC DNA]</scope>
    <source>
        <strain evidence="2">H88</strain>
    </source>
</reference>
<proteinExistence type="predicted"/>
<evidence type="ECO:0000313" key="1">
    <source>
        <dbReference type="EMBL" id="EGC43005.1"/>
    </source>
</evidence>
<evidence type="ECO:0000313" key="2">
    <source>
        <dbReference type="Proteomes" id="UP000008142"/>
    </source>
</evidence>
<gene>
    <name evidence="1" type="ORF">HCEG_02220</name>
</gene>
<dbReference type="AlphaFoldDB" id="F0UB96"/>
<dbReference type="EMBL" id="DS990637">
    <property type="protein sequence ID" value="EGC43005.1"/>
    <property type="molecule type" value="Genomic_DNA"/>
</dbReference>
<protein>
    <submittedName>
        <fullName evidence="1">Predicted protein</fullName>
    </submittedName>
</protein>
<dbReference type="HOGENOM" id="CLU_2183167_0_0_1"/>
<name>F0UB96_AJEC8</name>
<sequence length="109" mass="12029">MYICENGLSTDLVPNPRNRDCLENEVVDCAIKQELMAFVVDSLASSKASLCLLVIANDAVSDPSYVVLGSTKSITRTRSFQKQDIINGIRTSGIRRLIIPLIIEEESEL</sequence>
<dbReference type="Proteomes" id="UP000008142">
    <property type="component" value="Unassembled WGS sequence"/>
</dbReference>